<feature type="region of interest" description="Disordered" evidence="1">
    <location>
        <begin position="77"/>
        <end position="96"/>
    </location>
</feature>
<feature type="compositionally biased region" description="Acidic residues" evidence="1">
    <location>
        <begin position="86"/>
        <end position="96"/>
    </location>
</feature>
<reference evidence="2" key="1">
    <citation type="journal article" date="2013" name="Genome Biol.">
        <title>Comparative genomics of the core and accessory genomes of 48 Sinorhizobium strains comprising five genospecies.</title>
        <authorList>
            <person name="Sugawara M."/>
            <person name="Epstein B."/>
            <person name="Badgley B.D."/>
            <person name="Unno T."/>
            <person name="Xu L."/>
            <person name="Reese J."/>
            <person name="Gyaneshwar P."/>
            <person name="Denny R."/>
            <person name="Mudge J."/>
            <person name="Bharti A.K."/>
            <person name="Farmer A.D."/>
            <person name="May G.D."/>
            <person name="Woodward J.E."/>
            <person name="Medigue C."/>
            <person name="Vallenet D."/>
            <person name="Lajus A."/>
            <person name="Rouy Z."/>
            <person name="Martinez-Vaz B."/>
            <person name="Tiffin P."/>
            <person name="Young N.D."/>
            <person name="Sadowsky M.J."/>
        </authorList>
    </citation>
    <scope>NUCLEOTIDE SEQUENCE</scope>
    <source>
        <strain evidence="2">M30</strain>
    </source>
</reference>
<protein>
    <submittedName>
        <fullName evidence="2">Uncharacterized protein</fullName>
    </submittedName>
</protein>
<comment type="caution">
    <text evidence="2">The sequence shown here is derived from an EMBL/GenBank/DDBJ whole genome shotgun (WGS) entry which is preliminary data.</text>
</comment>
<proteinExistence type="predicted"/>
<evidence type="ECO:0000313" key="2">
    <source>
        <dbReference type="EMBL" id="MQW06951.1"/>
    </source>
</evidence>
<sequence>MDDFDFHHGASRLGGATGTGTDFSSVTGATLTSGRAASPGVGEADSAGSIDPTSDLSEIAAQLAGLAEDLKALAATPIQPIPTAGDPDDQPEVSSE</sequence>
<dbReference type="EMBL" id="WISP01000177">
    <property type="protein sequence ID" value="MQW06951.1"/>
    <property type="molecule type" value="Genomic_DNA"/>
</dbReference>
<dbReference type="AlphaFoldDB" id="A0A6A7ZYD2"/>
<feature type="compositionally biased region" description="Polar residues" evidence="1">
    <location>
        <begin position="19"/>
        <end position="35"/>
    </location>
</feature>
<evidence type="ECO:0000256" key="1">
    <source>
        <dbReference type="SAM" id="MobiDB-lite"/>
    </source>
</evidence>
<name>A0A6A7ZYD2_RHIML</name>
<gene>
    <name evidence="2" type="ORF">GHK45_25440</name>
</gene>
<organism evidence="2">
    <name type="scientific">Rhizobium meliloti</name>
    <name type="common">Ensifer meliloti</name>
    <name type="synonym">Sinorhizobium meliloti</name>
    <dbReference type="NCBI Taxonomy" id="382"/>
    <lineage>
        <taxon>Bacteria</taxon>
        <taxon>Pseudomonadati</taxon>
        <taxon>Pseudomonadota</taxon>
        <taxon>Alphaproteobacteria</taxon>
        <taxon>Hyphomicrobiales</taxon>
        <taxon>Rhizobiaceae</taxon>
        <taxon>Sinorhizobium/Ensifer group</taxon>
        <taxon>Sinorhizobium</taxon>
    </lineage>
</organism>
<accession>A0A6A7ZYD2</accession>
<feature type="region of interest" description="Disordered" evidence="1">
    <location>
        <begin position="1"/>
        <end position="53"/>
    </location>
</feature>